<evidence type="ECO:0000256" key="1">
    <source>
        <dbReference type="ARBA" id="ARBA00004141"/>
    </source>
</evidence>
<keyword evidence="8" id="KW-0325">Glycoprotein</keyword>
<reference evidence="13 14" key="1">
    <citation type="submission" date="2007-06" db="EMBL/GenBank/DDBJ databases">
        <authorList>
            <person name="Shimkets L."/>
            <person name="Ferriera S."/>
            <person name="Johnson J."/>
            <person name="Kravitz S."/>
            <person name="Beeson K."/>
            <person name="Sutton G."/>
            <person name="Rogers Y.-H."/>
            <person name="Friedman R."/>
            <person name="Frazier M."/>
            <person name="Venter J.C."/>
        </authorList>
    </citation>
    <scope>NUCLEOTIDE SEQUENCE [LARGE SCALE GENOMIC DNA]</scope>
    <source>
        <strain evidence="13 14">SIR-1</strain>
    </source>
</reference>
<evidence type="ECO:0000256" key="4">
    <source>
        <dbReference type="ARBA" id="ARBA00022989"/>
    </source>
</evidence>
<dbReference type="SMART" id="SM00079">
    <property type="entry name" value="PBPe"/>
    <property type="match status" value="1"/>
</dbReference>
<dbReference type="InterPro" id="IPR001638">
    <property type="entry name" value="Solute-binding_3/MltF_N"/>
</dbReference>
<dbReference type="Gene3D" id="3.40.190.10">
    <property type="entry name" value="Periplasmic binding protein-like II"/>
    <property type="match status" value="3"/>
</dbReference>
<feature type="transmembrane region" description="Helical" evidence="10">
    <location>
        <begin position="156"/>
        <end position="178"/>
    </location>
</feature>
<dbReference type="SUPFAM" id="SSF81324">
    <property type="entry name" value="Voltage-gated potassium channels"/>
    <property type="match status" value="1"/>
</dbReference>
<evidence type="ECO:0000256" key="2">
    <source>
        <dbReference type="ARBA" id="ARBA00022448"/>
    </source>
</evidence>
<evidence type="ECO:0000256" key="6">
    <source>
        <dbReference type="ARBA" id="ARBA00023136"/>
    </source>
</evidence>
<dbReference type="SMART" id="SM00062">
    <property type="entry name" value="PBPb"/>
    <property type="match status" value="1"/>
</dbReference>
<sequence length="370" mass="40073">MGPVRNAAKSRYGAWRLSRLGALVFAFAVVLCAGMARAQAPAPEQPLRVAVKEVPPFAERSPEGEWTGTSIALWRDVAKALELDYVFVEASLDEMIAGTSEGRYDVAVAALTVTAERERIVDFTHPFHTTGLAIAVPESAGQLSLRGLRETVFSPAFLVLIGALATIQLMVGTLVWVIERRANPEQFPAEAGPGVAAGFWWATVTMTTVGYGDKAPKTGLGRAVALIWMLAAMIILASVTASIASSLTIERLDARIRGPEDLRRFRVGVIAETTGASYLREHDIVAVPFARSEAALEALDRGEIDALVWDEPLLRGTLDSRPELDARLVPGMFQRQDYAIAVGEGSPLRESINRVLPELTRGRRFDTPSP</sequence>
<dbReference type="AlphaFoldDB" id="A6G905"/>
<name>A6G905_9BACT</name>
<feature type="domain" description="Ionotropic glutamate receptor C-terminal" evidence="12">
    <location>
        <begin position="46"/>
        <end position="369"/>
    </location>
</feature>
<keyword evidence="2" id="KW-0813">Transport</keyword>
<evidence type="ECO:0000256" key="7">
    <source>
        <dbReference type="ARBA" id="ARBA00023170"/>
    </source>
</evidence>
<keyword evidence="5" id="KW-0406">Ion transport</keyword>
<gene>
    <name evidence="13" type="ORF">PPSIR1_14100</name>
</gene>
<evidence type="ECO:0000256" key="8">
    <source>
        <dbReference type="ARBA" id="ARBA00023180"/>
    </source>
</evidence>
<dbReference type="GO" id="GO:0016020">
    <property type="term" value="C:membrane"/>
    <property type="evidence" value="ECO:0007669"/>
    <property type="project" value="UniProtKB-SubCell"/>
</dbReference>
<dbReference type="Pfam" id="PF00497">
    <property type="entry name" value="SBP_bac_3"/>
    <property type="match status" value="1"/>
</dbReference>
<dbReference type="Pfam" id="PF00060">
    <property type="entry name" value="Lig_chan"/>
    <property type="match status" value="1"/>
</dbReference>
<dbReference type="eggNOG" id="COG0834">
    <property type="taxonomic scope" value="Bacteria"/>
</dbReference>
<keyword evidence="9" id="KW-0407">Ion channel</keyword>
<keyword evidence="7" id="KW-0675">Receptor</keyword>
<evidence type="ECO:0000313" key="14">
    <source>
        <dbReference type="Proteomes" id="UP000005801"/>
    </source>
</evidence>
<evidence type="ECO:0000259" key="12">
    <source>
        <dbReference type="SMART" id="SM00079"/>
    </source>
</evidence>
<dbReference type="SUPFAM" id="SSF53850">
    <property type="entry name" value="Periplasmic binding protein-like II"/>
    <property type="match status" value="1"/>
</dbReference>
<dbReference type="InterPro" id="IPR015683">
    <property type="entry name" value="Ionotropic_Glu_rcpt"/>
</dbReference>
<evidence type="ECO:0000259" key="11">
    <source>
        <dbReference type="SMART" id="SM00062"/>
    </source>
</evidence>
<dbReference type="EMBL" id="ABCS01000042">
    <property type="protein sequence ID" value="EDM77691.1"/>
    <property type="molecule type" value="Genomic_DNA"/>
</dbReference>
<organism evidence="13 14">
    <name type="scientific">Plesiocystis pacifica SIR-1</name>
    <dbReference type="NCBI Taxonomy" id="391625"/>
    <lineage>
        <taxon>Bacteria</taxon>
        <taxon>Pseudomonadati</taxon>
        <taxon>Myxococcota</taxon>
        <taxon>Polyangia</taxon>
        <taxon>Nannocystales</taxon>
        <taxon>Nannocystaceae</taxon>
        <taxon>Plesiocystis</taxon>
    </lineage>
</organism>
<dbReference type="Proteomes" id="UP000005801">
    <property type="component" value="Unassembled WGS sequence"/>
</dbReference>
<evidence type="ECO:0000256" key="5">
    <source>
        <dbReference type="ARBA" id="ARBA00023065"/>
    </source>
</evidence>
<keyword evidence="6 10" id="KW-0472">Membrane</keyword>
<dbReference type="Gene3D" id="1.10.287.70">
    <property type="match status" value="1"/>
</dbReference>
<evidence type="ECO:0000313" key="13">
    <source>
        <dbReference type="EMBL" id="EDM77691.1"/>
    </source>
</evidence>
<dbReference type="GO" id="GO:0015276">
    <property type="term" value="F:ligand-gated monoatomic ion channel activity"/>
    <property type="evidence" value="ECO:0007669"/>
    <property type="project" value="InterPro"/>
</dbReference>
<comment type="caution">
    <text evidence="13">The sequence shown here is derived from an EMBL/GenBank/DDBJ whole genome shotgun (WGS) entry which is preliminary data.</text>
</comment>
<dbReference type="STRING" id="391625.PPSIR1_14100"/>
<dbReference type="PANTHER" id="PTHR18966">
    <property type="entry name" value="IONOTROPIC GLUTAMATE RECEPTOR"/>
    <property type="match status" value="1"/>
</dbReference>
<evidence type="ECO:0000256" key="10">
    <source>
        <dbReference type="SAM" id="Phobius"/>
    </source>
</evidence>
<protein>
    <submittedName>
        <fullName evidence="13">Extracellular solute-binding protein, family 3</fullName>
    </submittedName>
</protein>
<feature type="transmembrane region" description="Helical" evidence="10">
    <location>
        <begin position="223"/>
        <end position="247"/>
    </location>
</feature>
<feature type="transmembrane region" description="Helical" evidence="10">
    <location>
        <begin position="190"/>
        <end position="211"/>
    </location>
</feature>
<dbReference type="InterPro" id="IPR001320">
    <property type="entry name" value="Iontro_rcpt_C"/>
</dbReference>
<accession>A6G905</accession>
<comment type="subcellular location">
    <subcellularLocation>
        <location evidence="1">Membrane</location>
        <topology evidence="1">Multi-pass membrane protein</topology>
    </subcellularLocation>
</comment>
<keyword evidence="3 10" id="KW-0812">Transmembrane</keyword>
<evidence type="ECO:0000256" key="9">
    <source>
        <dbReference type="ARBA" id="ARBA00023303"/>
    </source>
</evidence>
<dbReference type="PRINTS" id="PR00169">
    <property type="entry name" value="KCHANNEL"/>
</dbReference>
<proteinExistence type="predicted"/>
<evidence type="ECO:0000256" key="3">
    <source>
        <dbReference type="ARBA" id="ARBA00022692"/>
    </source>
</evidence>
<keyword evidence="14" id="KW-1185">Reference proteome</keyword>
<feature type="domain" description="Solute-binding protein family 3/N-terminal" evidence="11">
    <location>
        <begin position="46"/>
        <end position="368"/>
    </location>
</feature>
<keyword evidence="4 10" id="KW-1133">Transmembrane helix</keyword>